<feature type="compositionally biased region" description="Polar residues" evidence="1">
    <location>
        <begin position="78"/>
        <end position="94"/>
    </location>
</feature>
<organism evidence="5 6">
    <name type="scientific">Phytophthora cactorum</name>
    <dbReference type="NCBI Taxonomy" id="29920"/>
    <lineage>
        <taxon>Eukaryota</taxon>
        <taxon>Sar</taxon>
        <taxon>Stramenopiles</taxon>
        <taxon>Oomycota</taxon>
        <taxon>Peronosporomycetes</taxon>
        <taxon>Peronosporales</taxon>
        <taxon>Peronosporaceae</taxon>
        <taxon>Phytophthora</taxon>
    </lineage>
</organism>
<dbReference type="Proteomes" id="UP000736787">
    <property type="component" value="Unassembled WGS sequence"/>
</dbReference>
<dbReference type="OrthoDB" id="194358at2759"/>
<evidence type="ECO:0000313" key="6">
    <source>
        <dbReference type="Proteomes" id="UP000251314"/>
    </source>
</evidence>
<gene>
    <name evidence="5" type="ORF">PC110_g9341</name>
    <name evidence="2" type="ORF">PC113_g17330</name>
    <name evidence="3" type="ORF">PC117_g18397</name>
    <name evidence="4" type="ORF">PC118_g17073</name>
</gene>
<evidence type="ECO:0000313" key="2">
    <source>
        <dbReference type="EMBL" id="KAG2849705.1"/>
    </source>
</evidence>
<reference evidence="2" key="2">
    <citation type="submission" date="2018-10" db="EMBL/GenBank/DDBJ databases">
        <title>Effector identification in a new, highly contiguous assembly of the strawberry crown rot pathogen Phytophthora cactorum.</title>
        <authorList>
            <person name="Armitage A.D."/>
            <person name="Nellist C.F."/>
            <person name="Bates H."/>
            <person name="Vickerstaff R.J."/>
            <person name="Harrison R.J."/>
        </authorList>
    </citation>
    <scope>NUCLEOTIDE SEQUENCE</scope>
    <source>
        <strain evidence="2">15-7</strain>
        <strain evidence="3">4040</strain>
        <strain evidence="4">P415</strain>
    </source>
</reference>
<dbReference type="EMBL" id="RCMK01000739">
    <property type="protein sequence ID" value="KAG2914221.1"/>
    <property type="molecule type" value="Genomic_DNA"/>
</dbReference>
<dbReference type="Proteomes" id="UP000251314">
    <property type="component" value="Unassembled WGS sequence"/>
</dbReference>
<reference evidence="5 6" key="1">
    <citation type="submission" date="2018-01" db="EMBL/GenBank/DDBJ databases">
        <title>Draft genome of the strawberry crown rot pathogen Phytophthora cactorum.</title>
        <authorList>
            <person name="Armitage A.D."/>
            <person name="Lysoe E."/>
            <person name="Nellist C.F."/>
            <person name="Harrison R.J."/>
            <person name="Brurberg M.B."/>
        </authorList>
    </citation>
    <scope>NUCLEOTIDE SEQUENCE [LARGE SCALE GENOMIC DNA]</scope>
    <source>
        <strain evidence="5 6">10300</strain>
    </source>
</reference>
<dbReference type="Proteomes" id="UP000735874">
    <property type="component" value="Unassembled WGS sequence"/>
</dbReference>
<dbReference type="AlphaFoldDB" id="A0A329SCH4"/>
<name>A0A329SCH4_9STRA</name>
<keyword evidence="6" id="KW-1185">Reference proteome</keyword>
<evidence type="ECO:0000256" key="1">
    <source>
        <dbReference type="SAM" id="MobiDB-lite"/>
    </source>
</evidence>
<dbReference type="EMBL" id="RCMG01000742">
    <property type="protein sequence ID" value="KAG2849705.1"/>
    <property type="molecule type" value="Genomic_DNA"/>
</dbReference>
<evidence type="ECO:0000313" key="3">
    <source>
        <dbReference type="EMBL" id="KAG2914221.1"/>
    </source>
</evidence>
<feature type="region of interest" description="Disordered" evidence="1">
    <location>
        <begin position="71"/>
        <end position="94"/>
    </location>
</feature>
<sequence length="94" mass="10717">MGNELVRDQLAFAEDKSRPIFPIVLNDLNPGLDKRYSLVRSELFHFMANGMGFQASFDRLVGKLREQCDGDQHDGSYASMTGRPNSQFRLHQRA</sequence>
<dbReference type="VEuPathDB" id="FungiDB:PC110_g9341"/>
<proteinExistence type="predicted"/>
<comment type="caution">
    <text evidence="5">The sequence shown here is derived from an EMBL/GenBank/DDBJ whole genome shotgun (WGS) entry which is preliminary data.</text>
</comment>
<evidence type="ECO:0000313" key="4">
    <source>
        <dbReference type="EMBL" id="KAG2970116.1"/>
    </source>
</evidence>
<protein>
    <submittedName>
        <fullName evidence="5">Uncharacterized protein</fullName>
    </submittedName>
</protein>
<dbReference type="Proteomes" id="UP000697107">
    <property type="component" value="Unassembled WGS sequence"/>
</dbReference>
<dbReference type="EMBL" id="RCML01000748">
    <property type="protein sequence ID" value="KAG2970116.1"/>
    <property type="molecule type" value="Genomic_DNA"/>
</dbReference>
<evidence type="ECO:0000313" key="5">
    <source>
        <dbReference type="EMBL" id="RAW34331.1"/>
    </source>
</evidence>
<dbReference type="EMBL" id="MJFZ01000204">
    <property type="protein sequence ID" value="RAW34331.1"/>
    <property type="molecule type" value="Genomic_DNA"/>
</dbReference>
<accession>A0A329SCH4</accession>